<keyword evidence="6 7" id="KW-0472">Membrane</keyword>
<proteinExistence type="inferred from homology"/>
<evidence type="ECO:0000256" key="2">
    <source>
        <dbReference type="ARBA" id="ARBA00022448"/>
    </source>
</evidence>
<dbReference type="EMBL" id="WHOC01000160">
    <property type="protein sequence ID" value="NOU90134.1"/>
    <property type="molecule type" value="Genomic_DNA"/>
</dbReference>
<dbReference type="Pfam" id="PF00528">
    <property type="entry name" value="BPD_transp_1"/>
    <property type="match status" value="1"/>
</dbReference>
<evidence type="ECO:0000256" key="4">
    <source>
        <dbReference type="ARBA" id="ARBA00022692"/>
    </source>
</evidence>
<dbReference type="Proteomes" id="UP000658690">
    <property type="component" value="Unassembled WGS sequence"/>
</dbReference>
<feature type="transmembrane region" description="Helical" evidence="7">
    <location>
        <begin position="303"/>
        <end position="328"/>
    </location>
</feature>
<name>A0ABX1ZBB0_9BACL</name>
<keyword evidence="4 7" id="KW-0812">Transmembrane</keyword>
<protein>
    <submittedName>
        <fullName evidence="9">ABC transporter permease subunit</fullName>
    </submittedName>
</protein>
<accession>A0ABX1ZBB0</accession>
<organism evidence="9 10">
    <name type="scientific">Paenibacillus germinis</name>
    <dbReference type="NCBI Taxonomy" id="2654979"/>
    <lineage>
        <taxon>Bacteria</taxon>
        <taxon>Bacillati</taxon>
        <taxon>Bacillota</taxon>
        <taxon>Bacilli</taxon>
        <taxon>Bacillales</taxon>
        <taxon>Paenibacillaceae</taxon>
        <taxon>Paenibacillus</taxon>
    </lineage>
</organism>
<keyword evidence="10" id="KW-1185">Reference proteome</keyword>
<feature type="transmembrane region" description="Helical" evidence="7">
    <location>
        <begin position="146"/>
        <end position="169"/>
    </location>
</feature>
<dbReference type="RefSeq" id="WP_171692959.1">
    <property type="nucleotide sequence ID" value="NZ_WHOC01000160.1"/>
</dbReference>
<feature type="transmembrane region" description="Helical" evidence="7">
    <location>
        <begin position="206"/>
        <end position="228"/>
    </location>
</feature>
<comment type="subcellular location">
    <subcellularLocation>
        <location evidence="1 7">Cell membrane</location>
        <topology evidence="1 7">Multi-pass membrane protein</topology>
    </subcellularLocation>
</comment>
<reference evidence="9 10" key="1">
    <citation type="submission" date="2019-10" db="EMBL/GenBank/DDBJ databases">
        <title>Description of Paenibacillus choica sp. nov.</title>
        <authorList>
            <person name="Carlier A."/>
            <person name="Qi S."/>
        </authorList>
    </citation>
    <scope>NUCLEOTIDE SEQUENCE [LARGE SCALE GENOMIC DNA]</scope>
    <source>
        <strain evidence="9 10">LMG 31460</strain>
    </source>
</reference>
<evidence type="ECO:0000256" key="7">
    <source>
        <dbReference type="RuleBase" id="RU363032"/>
    </source>
</evidence>
<dbReference type="SUPFAM" id="SSF161098">
    <property type="entry name" value="MetI-like"/>
    <property type="match status" value="1"/>
</dbReference>
<evidence type="ECO:0000256" key="1">
    <source>
        <dbReference type="ARBA" id="ARBA00004651"/>
    </source>
</evidence>
<evidence type="ECO:0000256" key="5">
    <source>
        <dbReference type="ARBA" id="ARBA00022989"/>
    </source>
</evidence>
<keyword evidence="3" id="KW-1003">Cell membrane</keyword>
<sequence length="337" mass="37906">MKRFGSSAKSKRFPLAQEHCTDIFGRKGGGPEVQVFLITVSKQLRRNWDLYLLILPVLAYVAIFQYIPMYGVQIAFKNYIATMGIWDSPWIGLDHFQRFFKSYYFWDLIWNTLGLSLYQLLVGFPVPILLALMLNEVGGKRFKKTVQTITYAPHFISIVVLVGMLTMFLSPQTGIVNRVIELAGGKAIYFMGDASMFKSIYVFSGVWQHMGWGSIIYIAALASVDPLLHEAAVMEGATRMQRIRHINIPALIPTAIILFILDMGSIMNVGFEKVFLMQNDLNRVGSDVISTFVYRSGILGAEYGFSTAVGLFNSLINFTLLIMVNAAARKTSDTSLW</sequence>
<dbReference type="Gene3D" id="1.10.3720.10">
    <property type="entry name" value="MetI-like"/>
    <property type="match status" value="1"/>
</dbReference>
<dbReference type="PROSITE" id="PS50928">
    <property type="entry name" value="ABC_TM1"/>
    <property type="match status" value="1"/>
</dbReference>
<dbReference type="CDD" id="cd06261">
    <property type="entry name" value="TM_PBP2"/>
    <property type="match status" value="1"/>
</dbReference>
<keyword evidence="2 7" id="KW-0813">Transport</keyword>
<feature type="domain" description="ABC transmembrane type-1" evidence="8">
    <location>
        <begin position="109"/>
        <end position="324"/>
    </location>
</feature>
<gene>
    <name evidence="9" type="ORF">GC102_30965</name>
</gene>
<feature type="transmembrane region" description="Helical" evidence="7">
    <location>
        <begin position="50"/>
        <end position="67"/>
    </location>
</feature>
<keyword evidence="5 7" id="KW-1133">Transmembrane helix</keyword>
<dbReference type="PANTHER" id="PTHR43227:SF11">
    <property type="entry name" value="BLL4140 PROTEIN"/>
    <property type="match status" value="1"/>
</dbReference>
<evidence type="ECO:0000313" key="10">
    <source>
        <dbReference type="Proteomes" id="UP000658690"/>
    </source>
</evidence>
<evidence type="ECO:0000313" key="9">
    <source>
        <dbReference type="EMBL" id="NOU90134.1"/>
    </source>
</evidence>
<evidence type="ECO:0000259" key="8">
    <source>
        <dbReference type="PROSITE" id="PS50928"/>
    </source>
</evidence>
<feature type="transmembrane region" description="Helical" evidence="7">
    <location>
        <begin position="108"/>
        <end position="134"/>
    </location>
</feature>
<dbReference type="InterPro" id="IPR035906">
    <property type="entry name" value="MetI-like_sf"/>
</dbReference>
<dbReference type="InterPro" id="IPR000515">
    <property type="entry name" value="MetI-like"/>
</dbReference>
<comment type="similarity">
    <text evidence="7">Belongs to the binding-protein-dependent transport system permease family.</text>
</comment>
<feature type="transmembrane region" description="Helical" evidence="7">
    <location>
        <begin position="248"/>
        <end position="271"/>
    </location>
</feature>
<evidence type="ECO:0000256" key="3">
    <source>
        <dbReference type="ARBA" id="ARBA00022475"/>
    </source>
</evidence>
<evidence type="ECO:0000256" key="6">
    <source>
        <dbReference type="ARBA" id="ARBA00023136"/>
    </source>
</evidence>
<dbReference type="InterPro" id="IPR050809">
    <property type="entry name" value="UgpAE/MalFG_permease"/>
</dbReference>
<comment type="caution">
    <text evidence="9">The sequence shown here is derived from an EMBL/GenBank/DDBJ whole genome shotgun (WGS) entry which is preliminary data.</text>
</comment>
<dbReference type="PANTHER" id="PTHR43227">
    <property type="entry name" value="BLL4140 PROTEIN"/>
    <property type="match status" value="1"/>
</dbReference>